<sequence>IHHLEIAHKSIKTLSNLFEKPTTMKQSNVTPWETTSILTTAADNTPEVP</sequence>
<evidence type="ECO:0000313" key="1">
    <source>
        <dbReference type="EMBL" id="KIK97224.1"/>
    </source>
</evidence>
<protein>
    <submittedName>
        <fullName evidence="1">Uncharacterized protein</fullName>
    </submittedName>
</protein>
<dbReference type="AlphaFoldDB" id="A0A0D0E6Q8"/>
<name>A0A0D0E6Q8_9AGAM</name>
<gene>
    <name evidence="1" type="ORF">PAXRUDRAFT_136697</name>
</gene>
<feature type="non-terminal residue" evidence="1">
    <location>
        <position position="1"/>
    </location>
</feature>
<reference evidence="1 2" key="1">
    <citation type="submission" date="2014-04" db="EMBL/GenBank/DDBJ databases">
        <authorList>
            <consortium name="DOE Joint Genome Institute"/>
            <person name="Kuo A."/>
            <person name="Kohler A."/>
            <person name="Jargeat P."/>
            <person name="Nagy L.G."/>
            <person name="Floudas D."/>
            <person name="Copeland A."/>
            <person name="Barry K.W."/>
            <person name="Cichocki N."/>
            <person name="Veneault-Fourrey C."/>
            <person name="LaButti K."/>
            <person name="Lindquist E.A."/>
            <person name="Lipzen A."/>
            <person name="Lundell T."/>
            <person name="Morin E."/>
            <person name="Murat C."/>
            <person name="Sun H."/>
            <person name="Tunlid A."/>
            <person name="Henrissat B."/>
            <person name="Grigoriev I.V."/>
            <person name="Hibbett D.S."/>
            <person name="Martin F."/>
            <person name="Nordberg H.P."/>
            <person name="Cantor M.N."/>
            <person name="Hua S.X."/>
        </authorList>
    </citation>
    <scope>NUCLEOTIDE SEQUENCE [LARGE SCALE GENOMIC DNA]</scope>
    <source>
        <strain evidence="1 2">Ve08.2h10</strain>
    </source>
</reference>
<reference evidence="2" key="2">
    <citation type="submission" date="2015-01" db="EMBL/GenBank/DDBJ databases">
        <title>Evolutionary Origins and Diversification of the Mycorrhizal Mutualists.</title>
        <authorList>
            <consortium name="DOE Joint Genome Institute"/>
            <consortium name="Mycorrhizal Genomics Consortium"/>
            <person name="Kohler A."/>
            <person name="Kuo A."/>
            <person name="Nagy L.G."/>
            <person name="Floudas D."/>
            <person name="Copeland A."/>
            <person name="Barry K.W."/>
            <person name="Cichocki N."/>
            <person name="Veneault-Fourrey C."/>
            <person name="LaButti K."/>
            <person name="Lindquist E.A."/>
            <person name="Lipzen A."/>
            <person name="Lundell T."/>
            <person name="Morin E."/>
            <person name="Murat C."/>
            <person name="Riley R."/>
            <person name="Ohm R."/>
            <person name="Sun H."/>
            <person name="Tunlid A."/>
            <person name="Henrissat B."/>
            <person name="Grigoriev I.V."/>
            <person name="Hibbett D.S."/>
            <person name="Martin F."/>
        </authorList>
    </citation>
    <scope>NUCLEOTIDE SEQUENCE [LARGE SCALE GENOMIC DNA]</scope>
    <source>
        <strain evidence="2">Ve08.2h10</strain>
    </source>
</reference>
<evidence type="ECO:0000313" key="2">
    <source>
        <dbReference type="Proteomes" id="UP000054538"/>
    </source>
</evidence>
<dbReference type="Proteomes" id="UP000054538">
    <property type="component" value="Unassembled WGS sequence"/>
</dbReference>
<dbReference type="HOGENOM" id="CLU_3147257_0_0_1"/>
<accession>A0A0D0E6Q8</accession>
<dbReference type="EMBL" id="KN824946">
    <property type="protein sequence ID" value="KIK97224.1"/>
    <property type="molecule type" value="Genomic_DNA"/>
</dbReference>
<keyword evidence="2" id="KW-1185">Reference proteome</keyword>
<proteinExistence type="predicted"/>
<dbReference type="InParanoid" id="A0A0D0E6Q8"/>
<organism evidence="1 2">
    <name type="scientific">Paxillus rubicundulus Ve08.2h10</name>
    <dbReference type="NCBI Taxonomy" id="930991"/>
    <lineage>
        <taxon>Eukaryota</taxon>
        <taxon>Fungi</taxon>
        <taxon>Dikarya</taxon>
        <taxon>Basidiomycota</taxon>
        <taxon>Agaricomycotina</taxon>
        <taxon>Agaricomycetes</taxon>
        <taxon>Agaricomycetidae</taxon>
        <taxon>Boletales</taxon>
        <taxon>Paxilineae</taxon>
        <taxon>Paxillaceae</taxon>
        <taxon>Paxillus</taxon>
    </lineage>
</organism>